<comment type="subunit">
    <text evidence="13">Homodimer.</text>
</comment>
<dbReference type="eggNOG" id="COG0414">
    <property type="taxonomic scope" value="Bacteria"/>
</dbReference>
<protein>
    <recommendedName>
        <fullName evidence="5 13">Pantothenate synthetase</fullName>
        <shortName evidence="13">PS</shortName>
        <ecNumber evidence="4 13">6.3.2.1</ecNumber>
    </recommendedName>
    <alternativeName>
        <fullName evidence="13">Pantoate--beta-alanine ligase</fullName>
    </alternativeName>
    <alternativeName>
        <fullName evidence="13">Pantoate-activating enzyme</fullName>
    </alternativeName>
</protein>
<feature type="binding site" evidence="13">
    <location>
        <begin position="30"/>
        <end position="37"/>
    </location>
    <ligand>
        <name>ATP</name>
        <dbReference type="ChEBI" id="CHEBI:30616"/>
    </ligand>
</feature>
<dbReference type="PANTHER" id="PTHR21299">
    <property type="entry name" value="CYTIDYLATE KINASE/PANTOATE-BETA-ALANINE LIGASE"/>
    <property type="match status" value="1"/>
</dbReference>
<keyword evidence="6 13" id="KW-0963">Cytoplasm</keyword>
<dbReference type="InterPro" id="IPR003721">
    <property type="entry name" value="Pantoate_ligase"/>
</dbReference>
<feature type="binding site" evidence="13">
    <location>
        <position position="153"/>
    </location>
    <ligand>
        <name>(R)-pantoate</name>
        <dbReference type="ChEBI" id="CHEBI:15980"/>
    </ligand>
</feature>
<evidence type="ECO:0000256" key="11">
    <source>
        <dbReference type="ARBA" id="ARBA00048258"/>
    </source>
</evidence>
<evidence type="ECO:0000256" key="7">
    <source>
        <dbReference type="ARBA" id="ARBA00022598"/>
    </source>
</evidence>
<dbReference type="GO" id="GO:0005524">
    <property type="term" value="F:ATP binding"/>
    <property type="evidence" value="ECO:0007669"/>
    <property type="project" value="UniProtKB-KW"/>
</dbReference>
<evidence type="ECO:0000256" key="12">
    <source>
        <dbReference type="ARBA" id="ARBA00055042"/>
    </source>
</evidence>
<dbReference type="STRING" id="330214.NIDE0501"/>
<dbReference type="PANTHER" id="PTHR21299:SF1">
    <property type="entry name" value="PANTOATE--BETA-ALANINE LIGASE"/>
    <property type="match status" value="1"/>
</dbReference>
<feature type="binding site" evidence="13">
    <location>
        <position position="176"/>
    </location>
    <ligand>
        <name>ATP</name>
        <dbReference type="ChEBI" id="CHEBI:30616"/>
    </ligand>
</feature>
<feature type="binding site" evidence="13">
    <location>
        <position position="61"/>
    </location>
    <ligand>
        <name>(R)-pantoate</name>
        <dbReference type="ChEBI" id="CHEBI:15980"/>
    </ligand>
</feature>
<proteinExistence type="inferred from homology"/>
<evidence type="ECO:0000256" key="5">
    <source>
        <dbReference type="ARBA" id="ARBA00014155"/>
    </source>
</evidence>
<evidence type="ECO:0000256" key="1">
    <source>
        <dbReference type="ARBA" id="ARBA00004496"/>
    </source>
</evidence>
<dbReference type="NCBIfam" id="TIGR00018">
    <property type="entry name" value="panC"/>
    <property type="match status" value="1"/>
</dbReference>
<evidence type="ECO:0000256" key="8">
    <source>
        <dbReference type="ARBA" id="ARBA00022655"/>
    </source>
</evidence>
<feature type="active site" description="Proton donor" evidence="13">
    <location>
        <position position="37"/>
    </location>
</feature>
<evidence type="ECO:0000256" key="6">
    <source>
        <dbReference type="ARBA" id="ARBA00022490"/>
    </source>
</evidence>
<evidence type="ECO:0000256" key="13">
    <source>
        <dbReference type="HAMAP-Rule" id="MF_00158"/>
    </source>
</evidence>
<feature type="binding site" evidence="13">
    <location>
        <begin position="147"/>
        <end position="150"/>
    </location>
    <ligand>
        <name>ATP</name>
        <dbReference type="ChEBI" id="CHEBI:30616"/>
    </ligand>
</feature>
<dbReference type="Pfam" id="PF02569">
    <property type="entry name" value="Pantoate_ligase"/>
    <property type="match status" value="1"/>
</dbReference>
<dbReference type="NCBIfam" id="TIGR00125">
    <property type="entry name" value="cyt_tran_rel"/>
    <property type="match status" value="1"/>
</dbReference>
<dbReference type="KEGG" id="nde:NIDE0501"/>
<evidence type="ECO:0000256" key="2">
    <source>
        <dbReference type="ARBA" id="ARBA00004990"/>
    </source>
</evidence>
<comment type="pathway">
    <text evidence="2 13">Cofactor biosynthesis; (R)-pantothenate biosynthesis; (R)-pantothenate from (R)-pantoate and beta-alanine: step 1/1.</text>
</comment>
<name>D8PAL7_9BACT</name>
<dbReference type="FunFam" id="3.40.50.620:FF:000114">
    <property type="entry name" value="Pantothenate synthetase"/>
    <property type="match status" value="1"/>
</dbReference>
<keyword evidence="9 13" id="KW-0547">Nucleotide-binding</keyword>
<dbReference type="Gene3D" id="3.30.1300.10">
    <property type="entry name" value="Pantoate-beta-alanine ligase, C-terminal domain"/>
    <property type="match status" value="1"/>
</dbReference>
<dbReference type="GO" id="GO:0005829">
    <property type="term" value="C:cytosol"/>
    <property type="evidence" value="ECO:0007669"/>
    <property type="project" value="TreeGrafter"/>
</dbReference>
<dbReference type="UniPathway" id="UPA00028">
    <property type="reaction ID" value="UER00005"/>
</dbReference>
<evidence type="ECO:0000256" key="3">
    <source>
        <dbReference type="ARBA" id="ARBA00009256"/>
    </source>
</evidence>
<dbReference type="Proteomes" id="UP000001660">
    <property type="component" value="Chromosome"/>
</dbReference>
<comment type="subcellular location">
    <subcellularLocation>
        <location evidence="1 13">Cytoplasm</location>
    </subcellularLocation>
</comment>
<comment type="function">
    <text evidence="12 13">Catalyzes the condensation of pantoate with beta-alanine in an ATP-dependent reaction via a pantoyl-adenylate intermediate.</text>
</comment>
<evidence type="ECO:0000313" key="14">
    <source>
        <dbReference type="EMBL" id="CBK40276.1"/>
    </source>
</evidence>
<organism evidence="14 15">
    <name type="scientific">Nitrospira defluvii</name>
    <dbReference type="NCBI Taxonomy" id="330214"/>
    <lineage>
        <taxon>Bacteria</taxon>
        <taxon>Pseudomonadati</taxon>
        <taxon>Nitrospirota</taxon>
        <taxon>Nitrospiria</taxon>
        <taxon>Nitrospirales</taxon>
        <taxon>Nitrospiraceae</taxon>
        <taxon>Nitrospira</taxon>
    </lineage>
</organism>
<dbReference type="Gene3D" id="3.40.50.620">
    <property type="entry name" value="HUPs"/>
    <property type="match status" value="1"/>
</dbReference>
<evidence type="ECO:0000256" key="10">
    <source>
        <dbReference type="ARBA" id="ARBA00022840"/>
    </source>
</evidence>
<dbReference type="OrthoDB" id="9773087at2"/>
<keyword evidence="15" id="KW-1185">Reference proteome</keyword>
<evidence type="ECO:0000313" key="15">
    <source>
        <dbReference type="Proteomes" id="UP000001660"/>
    </source>
</evidence>
<dbReference type="GO" id="GO:0004592">
    <property type="term" value="F:pantoate-beta-alanine ligase activity"/>
    <property type="evidence" value="ECO:0007669"/>
    <property type="project" value="UniProtKB-UniRule"/>
</dbReference>
<comment type="miscellaneous">
    <text evidence="13">The reaction proceeds by a bi uni uni bi ping pong mechanism.</text>
</comment>
<comment type="catalytic activity">
    <reaction evidence="11 13">
        <text>(R)-pantoate + beta-alanine + ATP = (R)-pantothenate + AMP + diphosphate + H(+)</text>
        <dbReference type="Rhea" id="RHEA:10912"/>
        <dbReference type="ChEBI" id="CHEBI:15378"/>
        <dbReference type="ChEBI" id="CHEBI:15980"/>
        <dbReference type="ChEBI" id="CHEBI:29032"/>
        <dbReference type="ChEBI" id="CHEBI:30616"/>
        <dbReference type="ChEBI" id="CHEBI:33019"/>
        <dbReference type="ChEBI" id="CHEBI:57966"/>
        <dbReference type="ChEBI" id="CHEBI:456215"/>
        <dbReference type="EC" id="6.3.2.1"/>
    </reaction>
</comment>
<reference evidence="14 15" key="1">
    <citation type="journal article" date="2010" name="Proc. Natl. Acad. Sci. U.S.A.">
        <title>A Nitrospira metagenome illuminates the physiology and evolution of globally important nitrite-oxidizing bacteria.</title>
        <authorList>
            <person name="Lucker S."/>
            <person name="Wagner M."/>
            <person name="Maixner F."/>
            <person name="Pelletier E."/>
            <person name="Koch H."/>
            <person name="Vacherie B."/>
            <person name="Rattei T."/>
            <person name="Sinninghe Damste J."/>
            <person name="Spieck E."/>
            <person name="Le Paslier D."/>
            <person name="Daims H."/>
        </authorList>
    </citation>
    <scope>NUCLEOTIDE SEQUENCE [LARGE SCALE GENOMIC DNA]</scope>
</reference>
<evidence type="ECO:0000256" key="9">
    <source>
        <dbReference type="ARBA" id="ARBA00022741"/>
    </source>
</evidence>
<dbReference type="SUPFAM" id="SSF52374">
    <property type="entry name" value="Nucleotidylyl transferase"/>
    <property type="match status" value="1"/>
</dbReference>
<dbReference type="InterPro" id="IPR042176">
    <property type="entry name" value="Pantoate_ligase_C"/>
</dbReference>
<keyword evidence="10 13" id="KW-0067">ATP-binding</keyword>
<gene>
    <name evidence="13 14" type="primary">panC</name>
    <name evidence="14" type="ORF">NIDE0501</name>
</gene>
<dbReference type="HAMAP" id="MF_00158">
    <property type="entry name" value="PanC"/>
    <property type="match status" value="1"/>
</dbReference>
<keyword evidence="8 13" id="KW-0566">Pantothenate biosynthesis</keyword>
<dbReference type="InterPro" id="IPR004821">
    <property type="entry name" value="Cyt_trans-like"/>
</dbReference>
<dbReference type="EC" id="6.3.2.1" evidence="4 13"/>
<feature type="binding site" evidence="13">
    <location>
        <begin position="184"/>
        <end position="187"/>
    </location>
    <ligand>
        <name>ATP</name>
        <dbReference type="ChEBI" id="CHEBI:30616"/>
    </ligand>
</feature>
<sequence length="285" mass="31466">MKIIRTTPAMADWSRRLHREGVTIGFVPTMGALHEGHRALIRAARLACDAVVVSIFVNPTQFGPTEDLSNYPRQLRLDQALCRKEGVDAIFAPTVKTMYPVGAQTVVTVPGIARRWEGEARPHHFQGVATVVTKLLSLVQPDKTWFGQKDYQQAALVQQLVKDLNLPGHPIIHPTVREADGLALSSRNVYLSSSERQAAPVLSRALQAGIAAIRAGERNAARIQRHMLRVAATEPLATVEYLAVCDPVTLEPLSQLNRQAVLLGAMRIGRVRLLDNMLTSFRRKP</sequence>
<dbReference type="AlphaFoldDB" id="D8PAL7"/>
<dbReference type="HOGENOM" id="CLU_047148_0_0_0"/>
<accession>D8PAL7</accession>
<dbReference type="GO" id="GO:0015940">
    <property type="term" value="P:pantothenate biosynthetic process"/>
    <property type="evidence" value="ECO:0007669"/>
    <property type="project" value="UniProtKB-UniRule"/>
</dbReference>
<feature type="binding site" evidence="13">
    <location>
        <position position="61"/>
    </location>
    <ligand>
        <name>beta-alanine</name>
        <dbReference type="ChEBI" id="CHEBI:57966"/>
    </ligand>
</feature>
<dbReference type="InterPro" id="IPR014729">
    <property type="entry name" value="Rossmann-like_a/b/a_fold"/>
</dbReference>
<keyword evidence="7 13" id="KW-0436">Ligase</keyword>
<evidence type="ECO:0000256" key="4">
    <source>
        <dbReference type="ARBA" id="ARBA00012219"/>
    </source>
</evidence>
<dbReference type="CDD" id="cd00560">
    <property type="entry name" value="PanC"/>
    <property type="match status" value="1"/>
</dbReference>
<comment type="similarity">
    <text evidence="3 13">Belongs to the pantothenate synthetase family.</text>
</comment>
<dbReference type="EMBL" id="FP929003">
    <property type="protein sequence ID" value="CBK40276.1"/>
    <property type="molecule type" value="Genomic_DNA"/>
</dbReference>